<gene>
    <name evidence="6" type="ORF">IAA81_01960</name>
</gene>
<reference evidence="6" key="1">
    <citation type="submission" date="2020-10" db="EMBL/GenBank/DDBJ databases">
        <authorList>
            <person name="Gilroy R."/>
        </authorList>
    </citation>
    <scope>NUCLEOTIDE SEQUENCE</scope>
    <source>
        <strain evidence="6">10532</strain>
    </source>
</reference>
<feature type="signal peptide" evidence="5">
    <location>
        <begin position="1"/>
        <end position="23"/>
    </location>
</feature>
<dbReference type="AlphaFoldDB" id="A0A9D9N1H0"/>
<sequence length="410" mass="44687">MKKILLALLTAAVVLTSCGPAKTEIELYYYKQENQDGLKLLVNEFQKDNPNISVKLLVIPNDADSAMSTRASQGELPAIMQMQSYARVQEYASKGYLVDLSGTEVISKVVDSSLPAVTYDGKPYALPMDFAGIGIIYNKDIFADLGLEPPETYDELEVVCEELQAAGIVPFAALLKENWSVGHFITMVHTALLQDVCSYDDFIAGMNSGDLSYGCVDTNRLFSILDFYGANMNSNAAEMDGAAQQRSFGTGEAAMMVQGLWGYIDAMKVNPDLNAGFIPFPVFNDPAKNKLYADVDSCFGISAQASEEEKAAAMAFLDWLSSEKGQKLWVENYKLTLSFKGADVSSLGGPYDDMMASVGEKGSLPWLFSQYPTVVFEDACKNGAQQYMLKSKTASQVIADIDSQWAAATK</sequence>
<comment type="caution">
    <text evidence="6">The sequence shown here is derived from an EMBL/GenBank/DDBJ whole genome shotgun (WGS) entry which is preliminary data.</text>
</comment>
<dbReference type="PANTHER" id="PTHR43649">
    <property type="entry name" value="ARABINOSE-BINDING PROTEIN-RELATED"/>
    <property type="match status" value="1"/>
</dbReference>
<evidence type="ECO:0000256" key="3">
    <source>
        <dbReference type="ARBA" id="ARBA00022448"/>
    </source>
</evidence>
<dbReference type="SUPFAM" id="SSF53850">
    <property type="entry name" value="Periplasmic binding protein-like II"/>
    <property type="match status" value="1"/>
</dbReference>
<accession>A0A9D9N1H0</accession>
<dbReference type="GO" id="GO:0055085">
    <property type="term" value="P:transmembrane transport"/>
    <property type="evidence" value="ECO:0007669"/>
    <property type="project" value="InterPro"/>
</dbReference>
<evidence type="ECO:0000313" key="7">
    <source>
        <dbReference type="Proteomes" id="UP000823638"/>
    </source>
</evidence>
<dbReference type="Gene3D" id="3.40.190.10">
    <property type="entry name" value="Periplasmic binding protein-like II"/>
    <property type="match status" value="2"/>
</dbReference>
<reference evidence="6" key="2">
    <citation type="journal article" date="2021" name="PeerJ">
        <title>Extensive microbial diversity within the chicken gut microbiome revealed by metagenomics and culture.</title>
        <authorList>
            <person name="Gilroy R."/>
            <person name="Ravi A."/>
            <person name="Getino M."/>
            <person name="Pursley I."/>
            <person name="Horton D.L."/>
            <person name="Alikhan N.F."/>
            <person name="Baker D."/>
            <person name="Gharbi K."/>
            <person name="Hall N."/>
            <person name="Watson M."/>
            <person name="Adriaenssens E.M."/>
            <person name="Foster-Nyarko E."/>
            <person name="Jarju S."/>
            <person name="Secka A."/>
            <person name="Antonio M."/>
            <person name="Oren A."/>
            <person name="Chaudhuri R.R."/>
            <person name="La Ragione R."/>
            <person name="Hildebrand F."/>
            <person name="Pallen M.J."/>
        </authorList>
    </citation>
    <scope>NUCLEOTIDE SEQUENCE</scope>
    <source>
        <strain evidence="6">10532</strain>
    </source>
</reference>
<dbReference type="PROSITE" id="PS51257">
    <property type="entry name" value="PROKAR_LIPOPROTEIN"/>
    <property type="match status" value="1"/>
</dbReference>
<dbReference type="GO" id="GO:0042597">
    <property type="term" value="C:periplasmic space"/>
    <property type="evidence" value="ECO:0007669"/>
    <property type="project" value="UniProtKB-SubCell"/>
</dbReference>
<evidence type="ECO:0000256" key="5">
    <source>
        <dbReference type="SAM" id="SignalP"/>
    </source>
</evidence>
<proteinExistence type="inferred from homology"/>
<comment type="similarity">
    <text evidence="2">Belongs to the bacterial solute-binding protein 1 family.</text>
</comment>
<evidence type="ECO:0000256" key="1">
    <source>
        <dbReference type="ARBA" id="ARBA00004418"/>
    </source>
</evidence>
<evidence type="ECO:0000256" key="4">
    <source>
        <dbReference type="ARBA" id="ARBA00022729"/>
    </source>
</evidence>
<dbReference type="Pfam" id="PF13416">
    <property type="entry name" value="SBP_bac_8"/>
    <property type="match status" value="1"/>
</dbReference>
<organism evidence="6 7">
    <name type="scientific">Candidatus Gallitreponema excrementavium</name>
    <dbReference type="NCBI Taxonomy" id="2840840"/>
    <lineage>
        <taxon>Bacteria</taxon>
        <taxon>Pseudomonadati</taxon>
        <taxon>Spirochaetota</taxon>
        <taxon>Spirochaetia</taxon>
        <taxon>Spirochaetales</taxon>
        <taxon>Candidatus Gallitreponema</taxon>
    </lineage>
</organism>
<dbReference type="PANTHER" id="PTHR43649:SF34">
    <property type="entry name" value="ABC TRANSPORTER PERIPLASMIC-BINDING PROTEIN YCJN-RELATED"/>
    <property type="match status" value="1"/>
</dbReference>
<evidence type="ECO:0000256" key="2">
    <source>
        <dbReference type="ARBA" id="ARBA00008520"/>
    </source>
</evidence>
<dbReference type="EMBL" id="JADIMM010000023">
    <property type="protein sequence ID" value="MBO8456976.1"/>
    <property type="molecule type" value="Genomic_DNA"/>
</dbReference>
<dbReference type="InterPro" id="IPR006059">
    <property type="entry name" value="SBP"/>
</dbReference>
<feature type="chain" id="PRO_5038616159" evidence="5">
    <location>
        <begin position="24"/>
        <end position="410"/>
    </location>
</feature>
<name>A0A9D9N1H0_9SPIR</name>
<dbReference type="Proteomes" id="UP000823638">
    <property type="component" value="Unassembled WGS sequence"/>
</dbReference>
<dbReference type="InterPro" id="IPR050490">
    <property type="entry name" value="Bact_solute-bd_prot1"/>
</dbReference>
<protein>
    <submittedName>
        <fullName evidence="6">Extracellular solute-binding protein</fullName>
    </submittedName>
</protein>
<keyword evidence="4 5" id="KW-0732">Signal</keyword>
<evidence type="ECO:0000313" key="6">
    <source>
        <dbReference type="EMBL" id="MBO8456976.1"/>
    </source>
</evidence>
<keyword evidence="3" id="KW-0813">Transport</keyword>
<comment type="subcellular location">
    <subcellularLocation>
        <location evidence="1">Periplasm</location>
    </subcellularLocation>
</comment>
<dbReference type="InterPro" id="IPR006061">
    <property type="entry name" value="SBP_1_CS"/>
</dbReference>
<dbReference type="PROSITE" id="PS01037">
    <property type="entry name" value="SBP_BACTERIAL_1"/>
    <property type="match status" value="1"/>
</dbReference>